<dbReference type="RefSeq" id="WP_386713239.1">
    <property type="nucleotide sequence ID" value="NZ_JBHRYF010000023.1"/>
</dbReference>
<keyword evidence="3" id="KW-1185">Reference proteome</keyword>
<gene>
    <name evidence="2" type="ORF">ACFOM9_16030</name>
</gene>
<sequence>MGFIRLIATAGLGLFAYKAWQKHKARALDSSLVDDGTRTPPHGDPVLVGETLQVGPVPSAGVQSSRGFGGA</sequence>
<feature type="compositionally biased region" description="Polar residues" evidence="1">
    <location>
        <begin position="61"/>
        <end position="71"/>
    </location>
</feature>
<comment type="caution">
    <text evidence="2">The sequence shown here is derived from an EMBL/GenBank/DDBJ whole genome shotgun (WGS) entry which is preliminary data.</text>
</comment>
<protein>
    <submittedName>
        <fullName evidence="2">Uncharacterized protein</fullName>
    </submittedName>
</protein>
<evidence type="ECO:0000313" key="2">
    <source>
        <dbReference type="EMBL" id="MFC3661569.1"/>
    </source>
</evidence>
<proteinExistence type="predicted"/>
<accession>A0ABV7UX09</accession>
<evidence type="ECO:0000256" key="1">
    <source>
        <dbReference type="SAM" id="MobiDB-lite"/>
    </source>
</evidence>
<dbReference type="Proteomes" id="UP001595724">
    <property type="component" value="Unassembled WGS sequence"/>
</dbReference>
<feature type="region of interest" description="Disordered" evidence="1">
    <location>
        <begin position="31"/>
        <end position="71"/>
    </location>
</feature>
<dbReference type="EMBL" id="JBHRYF010000023">
    <property type="protein sequence ID" value="MFC3661569.1"/>
    <property type="molecule type" value="Genomic_DNA"/>
</dbReference>
<reference evidence="3" key="1">
    <citation type="journal article" date="2019" name="Int. J. Syst. Evol. Microbiol.">
        <title>The Global Catalogue of Microorganisms (GCM) 10K type strain sequencing project: providing services to taxonomists for standard genome sequencing and annotation.</title>
        <authorList>
            <consortium name="The Broad Institute Genomics Platform"/>
            <consortium name="The Broad Institute Genome Sequencing Center for Infectious Disease"/>
            <person name="Wu L."/>
            <person name="Ma J."/>
        </authorList>
    </citation>
    <scope>NUCLEOTIDE SEQUENCE [LARGE SCALE GENOMIC DNA]</scope>
    <source>
        <strain evidence="3">KCTC 42211</strain>
    </source>
</reference>
<name>A0ABV7UX09_9GAMM</name>
<evidence type="ECO:0000313" key="3">
    <source>
        <dbReference type="Proteomes" id="UP001595724"/>
    </source>
</evidence>
<organism evidence="2 3">
    <name type="scientific">Luteimonas notoginsengisoli</name>
    <dbReference type="NCBI Taxonomy" id="1578200"/>
    <lineage>
        <taxon>Bacteria</taxon>
        <taxon>Pseudomonadati</taxon>
        <taxon>Pseudomonadota</taxon>
        <taxon>Gammaproteobacteria</taxon>
        <taxon>Lysobacterales</taxon>
        <taxon>Lysobacteraceae</taxon>
        <taxon>Luteimonas</taxon>
    </lineage>
</organism>